<keyword evidence="2" id="KW-1185">Reference proteome</keyword>
<name>A0A482GE37_BPGOS</name>
<proteinExistence type="predicted"/>
<protein>
    <submittedName>
        <fullName evidence="1">Uncharacterized protein</fullName>
    </submittedName>
</protein>
<accession>A0A482GE37</accession>
<reference evidence="1 2" key="1">
    <citation type="submission" date="2018-12" db="EMBL/GenBank/DDBJ databases">
        <title>Still something new to discover - new insights into E. coli phage diversity and taxonomy.</title>
        <authorList>
            <person name="Korf I.H.E."/>
            <person name="Adriaennsens E."/>
            <person name="Dreiseikelmann B."/>
            <person name="Kropinski A."/>
            <person name="Nimtz M."/>
            <person name="Meier-Kolthoff J.P."/>
            <person name="Rohde M."/>
            <person name="van Raaij M."/>
            <person name="Wittmann J."/>
        </authorList>
    </citation>
    <scope>NUCLEOTIDE SEQUENCE [LARGE SCALE GENOMIC DNA]</scope>
</reference>
<organism evidence="1 2">
    <name type="scientific">Escherichia phage vB_EcoM_Goslar</name>
    <dbReference type="NCBI Taxonomy" id="2502409"/>
    <lineage>
        <taxon>Viruses</taxon>
        <taxon>Duplodnaviria</taxon>
        <taxon>Heunggongvirae</taxon>
        <taxon>Uroviricota</taxon>
        <taxon>Caudoviricetes</taxon>
        <taxon>Chimalliviridae</taxon>
        <taxon>Goslarvirus</taxon>
        <taxon>Goslarvirus goslar</taxon>
    </lineage>
</organism>
<dbReference type="Proteomes" id="UP000294673">
    <property type="component" value="Segment"/>
</dbReference>
<dbReference type="EMBL" id="MK327938">
    <property type="protein sequence ID" value="QBO63814.1"/>
    <property type="molecule type" value="Genomic_DNA"/>
</dbReference>
<sequence>MKEALIFDTMFTEDEYLALPTTVQAECVKVACYSSGQAGMRVRCVDGTNGKVVWRGAHLYPYLLTSNKNWYAHRSQHPARMSTSGFVVRGALDERVERIEITDHAFIDILTWIDTDEGRAAGQYGWLKVNGNTQLQVGFHHALPGWANHTVGTYYTKKLTMVKPYMAEASLEVTDRMHQLLRMYYPRVVHPLGFAWVSEVRYNPRKKRVEAKVLNERWLPVAQPGLDDESIMMRVSRSRIVQWDATMLRYPQHDAGATLA</sequence>
<organismHost>
    <name type="scientific">Escherichia coli</name>
    <dbReference type="NCBI Taxonomy" id="562"/>
</organismHost>
<gene>
    <name evidence="1" type="ORF">Goslar_00021</name>
</gene>
<evidence type="ECO:0000313" key="2">
    <source>
        <dbReference type="Proteomes" id="UP000294673"/>
    </source>
</evidence>
<evidence type="ECO:0000313" key="1">
    <source>
        <dbReference type="EMBL" id="QBO63814.1"/>
    </source>
</evidence>